<keyword evidence="9 12" id="KW-1015">Disulfide bond</keyword>
<dbReference type="PROSITE" id="PS50041">
    <property type="entry name" value="C_TYPE_LECTIN_2"/>
    <property type="match status" value="1"/>
</dbReference>
<evidence type="ECO:0000256" key="1">
    <source>
        <dbReference type="ARBA" id="ARBA00004167"/>
    </source>
</evidence>
<keyword evidence="8" id="KW-0472">Membrane</keyword>
<dbReference type="PROSITE" id="PS00023">
    <property type="entry name" value="FN2_1"/>
    <property type="match status" value="1"/>
</dbReference>
<evidence type="ECO:0000256" key="8">
    <source>
        <dbReference type="ARBA" id="ARBA00023136"/>
    </source>
</evidence>
<dbReference type="InterPro" id="IPR016187">
    <property type="entry name" value="CTDL_fold"/>
</dbReference>
<evidence type="ECO:0000256" key="5">
    <source>
        <dbReference type="ARBA" id="ARBA00022734"/>
    </source>
</evidence>
<dbReference type="InterPro" id="IPR035992">
    <property type="entry name" value="Ricin_B-like_lectins"/>
</dbReference>
<feature type="disulfide bond" evidence="12">
    <location>
        <begin position="329"/>
        <end position="355"/>
    </location>
</feature>
<evidence type="ECO:0000313" key="16">
    <source>
        <dbReference type="EMBL" id="KAK2110919.1"/>
    </source>
</evidence>
<dbReference type="CDD" id="cd00037">
    <property type="entry name" value="CLECT"/>
    <property type="match status" value="1"/>
</dbReference>
<sequence length="511" mass="56657">MLDGDVAQLGRVLGFNVMSPPSMEEKPPSSSPGSNVRAPTWRQPLAKSQTSGCLCGWIESGETAETAEAFAPETQTVVKPLHSASGLHQSIMCLEADRKGKEALCFINDYHLYGMRKPLEEQPEGDKENGLRVQPPGTSSEMALVLQLTQEAGLTGAVLRISSWSRHRLEHAVHLAEESNCEPNVFLIFSHGLQGCLEAQGGQVRVTPACNTSHPAQRWKWVSRNRLFNLGTMQCLGTGWPGTNTTASLGMYECDREALNLRWHCRTLGDQLSLLLGGRISNVSKPGTLERGDQTRSSQWRIYGSEEDLCALPYHEVYTIQGNSHGKPCTIPFKYDNQWFHGCTSTGREDGHLWCATTQDYGKDERWGFCPIKRGSWREAAAEGPGARAETLSPPLPRAACWGEGSLKERAVVVAGNDCETFWDKDQLTDSCYQFNFQSTLSWREAWASCEQQGADLLSITEIHEQTYINGLLTGYSSTLWIGLNDLDTSGGWQWSDNSPLKYLNWESGED</sequence>
<evidence type="ECO:0000256" key="10">
    <source>
        <dbReference type="ARBA" id="ARBA00023170"/>
    </source>
</evidence>
<gene>
    <name evidence="16" type="primary">MRC2_4</name>
    <name evidence="16" type="ORF">P7K49_010665</name>
</gene>
<feature type="domain" description="C-type lectin" evidence="14">
    <location>
        <begin position="428"/>
        <end position="511"/>
    </location>
</feature>
<evidence type="ECO:0000259" key="15">
    <source>
        <dbReference type="PROSITE" id="PS51092"/>
    </source>
</evidence>
<dbReference type="SUPFAM" id="SSF56436">
    <property type="entry name" value="C-type lectin-like"/>
    <property type="match status" value="1"/>
</dbReference>
<keyword evidence="7" id="KW-1133">Transmembrane helix</keyword>
<dbReference type="Gene3D" id="3.10.100.10">
    <property type="entry name" value="Mannose-Binding Protein A, subunit A"/>
    <property type="match status" value="1"/>
</dbReference>
<evidence type="ECO:0000256" key="2">
    <source>
        <dbReference type="ARBA" id="ARBA00022583"/>
    </source>
</evidence>
<dbReference type="SMART" id="SM00059">
    <property type="entry name" value="FN2"/>
    <property type="match status" value="1"/>
</dbReference>
<keyword evidence="5" id="KW-0430">Lectin</keyword>
<comment type="caution">
    <text evidence="16">The sequence shown here is derived from an EMBL/GenBank/DDBJ whole genome shotgun (WGS) entry which is preliminary data.</text>
</comment>
<dbReference type="EMBL" id="JASSZA010000005">
    <property type="protein sequence ID" value="KAK2110919.1"/>
    <property type="molecule type" value="Genomic_DNA"/>
</dbReference>
<feature type="region of interest" description="Disordered" evidence="13">
    <location>
        <begin position="17"/>
        <end position="39"/>
    </location>
</feature>
<dbReference type="PANTHER" id="PTHR22803">
    <property type="entry name" value="MANNOSE, PHOSPHOLIPASE, LECTIN RECEPTOR RELATED"/>
    <property type="match status" value="1"/>
</dbReference>
<dbReference type="InterPro" id="IPR013806">
    <property type="entry name" value="Kringle-like"/>
</dbReference>
<dbReference type="SMART" id="SM00458">
    <property type="entry name" value="RICIN"/>
    <property type="match status" value="1"/>
</dbReference>
<evidence type="ECO:0000313" key="17">
    <source>
        <dbReference type="Proteomes" id="UP001266305"/>
    </source>
</evidence>
<dbReference type="Gene3D" id="2.10.10.10">
    <property type="entry name" value="Fibronectin, type II, collagen-binding"/>
    <property type="match status" value="1"/>
</dbReference>
<dbReference type="CDD" id="cd23408">
    <property type="entry name" value="beta-trefoil_Ricin_MRC2"/>
    <property type="match status" value="1"/>
</dbReference>
<dbReference type="SMART" id="SM00034">
    <property type="entry name" value="CLECT"/>
    <property type="match status" value="1"/>
</dbReference>
<dbReference type="Pfam" id="PF00059">
    <property type="entry name" value="Lectin_C"/>
    <property type="match status" value="1"/>
</dbReference>
<evidence type="ECO:0000256" key="9">
    <source>
        <dbReference type="ARBA" id="ARBA00023157"/>
    </source>
</evidence>
<keyword evidence="11" id="KW-0325">Glycoprotein</keyword>
<evidence type="ECO:0000256" key="4">
    <source>
        <dbReference type="ARBA" id="ARBA00022729"/>
    </source>
</evidence>
<protein>
    <submittedName>
        <fullName evidence="16">C-type mannose receptor 2</fullName>
    </submittedName>
</protein>
<accession>A0ABQ9VPU6</accession>
<evidence type="ECO:0000256" key="7">
    <source>
        <dbReference type="ARBA" id="ARBA00022989"/>
    </source>
</evidence>
<reference evidence="16 17" key="1">
    <citation type="submission" date="2023-05" db="EMBL/GenBank/DDBJ databases">
        <title>B98-5 Cell Line De Novo Hybrid Assembly: An Optical Mapping Approach.</title>
        <authorList>
            <person name="Kananen K."/>
            <person name="Auerbach J.A."/>
            <person name="Kautto E."/>
            <person name="Blachly J.S."/>
        </authorList>
    </citation>
    <scope>NUCLEOTIDE SEQUENCE [LARGE SCALE GENOMIC DNA]</scope>
    <source>
        <strain evidence="16">B95-8</strain>
        <tissue evidence="16">Cell line</tissue>
    </source>
</reference>
<keyword evidence="6" id="KW-0677">Repeat</keyword>
<proteinExistence type="predicted"/>
<keyword evidence="3" id="KW-0812">Transmembrane</keyword>
<evidence type="ECO:0000256" key="3">
    <source>
        <dbReference type="ARBA" id="ARBA00022692"/>
    </source>
</evidence>
<dbReference type="SUPFAM" id="SSF57440">
    <property type="entry name" value="Kringle-like"/>
    <property type="match status" value="1"/>
</dbReference>
<dbReference type="InterPro" id="IPR000562">
    <property type="entry name" value="FN_type2_dom"/>
</dbReference>
<name>A0ABQ9VPU6_SAGOE</name>
<dbReference type="PRINTS" id="PR00013">
    <property type="entry name" value="FNTYPEII"/>
</dbReference>
<dbReference type="InterPro" id="IPR000772">
    <property type="entry name" value="Ricin_B_lectin"/>
</dbReference>
<feature type="domain" description="Fibronectin type-II" evidence="15">
    <location>
        <begin position="324"/>
        <end position="372"/>
    </location>
</feature>
<dbReference type="InterPro" id="IPR050111">
    <property type="entry name" value="C-type_lectin/snaclec_domain"/>
</dbReference>
<keyword evidence="10 16" id="KW-0675">Receptor</keyword>
<evidence type="ECO:0000256" key="11">
    <source>
        <dbReference type="ARBA" id="ARBA00023180"/>
    </source>
</evidence>
<keyword evidence="2" id="KW-0254">Endocytosis</keyword>
<dbReference type="InterPro" id="IPR036943">
    <property type="entry name" value="FN_type2_sf"/>
</dbReference>
<evidence type="ECO:0000256" key="13">
    <source>
        <dbReference type="SAM" id="MobiDB-lite"/>
    </source>
</evidence>
<dbReference type="Proteomes" id="UP001266305">
    <property type="component" value="Unassembled WGS sequence"/>
</dbReference>
<evidence type="ECO:0000256" key="12">
    <source>
        <dbReference type="PROSITE-ProRule" id="PRU00479"/>
    </source>
</evidence>
<dbReference type="Pfam" id="PF00040">
    <property type="entry name" value="fn2"/>
    <property type="match status" value="1"/>
</dbReference>
<keyword evidence="17" id="KW-1185">Reference proteome</keyword>
<dbReference type="Gene3D" id="2.80.10.50">
    <property type="match status" value="1"/>
</dbReference>
<dbReference type="CDD" id="cd00062">
    <property type="entry name" value="FN2"/>
    <property type="match status" value="1"/>
</dbReference>
<dbReference type="PROSITE" id="PS51092">
    <property type="entry name" value="FN2_2"/>
    <property type="match status" value="1"/>
</dbReference>
<organism evidence="16 17">
    <name type="scientific">Saguinus oedipus</name>
    <name type="common">Cotton-top tamarin</name>
    <name type="synonym">Oedipomidas oedipus</name>
    <dbReference type="NCBI Taxonomy" id="9490"/>
    <lineage>
        <taxon>Eukaryota</taxon>
        <taxon>Metazoa</taxon>
        <taxon>Chordata</taxon>
        <taxon>Craniata</taxon>
        <taxon>Vertebrata</taxon>
        <taxon>Euteleostomi</taxon>
        <taxon>Mammalia</taxon>
        <taxon>Eutheria</taxon>
        <taxon>Euarchontoglires</taxon>
        <taxon>Primates</taxon>
        <taxon>Haplorrhini</taxon>
        <taxon>Platyrrhini</taxon>
        <taxon>Cebidae</taxon>
        <taxon>Callitrichinae</taxon>
        <taxon>Saguinus</taxon>
    </lineage>
</organism>
<dbReference type="Pfam" id="PF24562">
    <property type="entry name" value="CysR_MRC2_N"/>
    <property type="match status" value="1"/>
</dbReference>
<dbReference type="SUPFAM" id="SSF50370">
    <property type="entry name" value="Ricin B-like lectins"/>
    <property type="match status" value="1"/>
</dbReference>
<dbReference type="InterPro" id="IPR001304">
    <property type="entry name" value="C-type_lectin-like"/>
</dbReference>
<dbReference type="PROSITE" id="PS50231">
    <property type="entry name" value="RICIN_B_LECTIN"/>
    <property type="match status" value="1"/>
</dbReference>
<keyword evidence="4" id="KW-0732">Signal</keyword>
<dbReference type="InterPro" id="IPR016186">
    <property type="entry name" value="C-type_lectin-like/link_sf"/>
</dbReference>
<feature type="disulfide bond" evidence="12">
    <location>
        <begin position="343"/>
        <end position="370"/>
    </location>
</feature>
<comment type="subcellular location">
    <subcellularLocation>
        <location evidence="1">Membrane</location>
        <topology evidence="1">Single-pass membrane protein</topology>
    </subcellularLocation>
</comment>
<evidence type="ECO:0000259" key="14">
    <source>
        <dbReference type="PROSITE" id="PS50041"/>
    </source>
</evidence>
<evidence type="ECO:0000256" key="6">
    <source>
        <dbReference type="ARBA" id="ARBA00022737"/>
    </source>
</evidence>